<dbReference type="Proteomes" id="UP000094622">
    <property type="component" value="Unassembled WGS sequence"/>
</dbReference>
<comment type="similarity">
    <text evidence="2 6">Belongs to the FPP/GGPP synthase family.</text>
</comment>
<gene>
    <name evidence="7" type="primary">ispB</name>
    <name evidence="7" type="ORF">A6302_03799</name>
</gene>
<proteinExistence type="inferred from homology"/>
<sequence>MGVVASVEKHKPDAGIALLMSLVDADMARVNQLIIDMAGANAEMIPEVARHLIESGGKRLRPMLTLASAGMFGYAGDGHVKLAASVEFMHTATLLHDDVVDESEMRRGKLAARMVWGNQASVLVGDYLLGQAFRKMVEVGSLEALAVLSRAAAVIAEGEVMQLAAAKDLSTDEDAYIRVIDAKTAALFSAACEVGPIVAGSSDAMRAALASYGTALGLAFQLVDDALDYGGSSVNLGKRTGDDFREGKITLPIILAYRAGSEAERAFWTRTIEQGEIGDGDLEKAGEILRRHGAITATVERARHYAPAPSRRSTRFPLASIARRCWRWSSSASAGCTEVWQLVVGSRASVVLTPT</sequence>
<dbReference type="InterPro" id="IPR008949">
    <property type="entry name" value="Isoprenoid_synthase_dom_sf"/>
</dbReference>
<protein>
    <submittedName>
        <fullName evidence="7">Octaprenyl-diphosphate synthase</fullName>
        <ecNumber evidence="7">2.5.1.90</ecNumber>
    </submittedName>
</protein>
<dbReference type="GO" id="GO:0046872">
    <property type="term" value="F:metal ion binding"/>
    <property type="evidence" value="ECO:0007669"/>
    <property type="project" value="UniProtKB-KW"/>
</dbReference>
<dbReference type="CDD" id="cd00685">
    <property type="entry name" value="Trans_IPPS_HT"/>
    <property type="match status" value="1"/>
</dbReference>
<keyword evidence="5" id="KW-0460">Magnesium</keyword>
<dbReference type="InterPro" id="IPR000092">
    <property type="entry name" value="Polyprenyl_synt"/>
</dbReference>
<keyword evidence="4" id="KW-0479">Metal-binding</keyword>
<comment type="caution">
    <text evidence="7">The sequence shown here is derived from an EMBL/GenBank/DDBJ whole genome shotgun (WGS) entry which is preliminary data.</text>
</comment>
<evidence type="ECO:0000256" key="4">
    <source>
        <dbReference type="ARBA" id="ARBA00022723"/>
    </source>
</evidence>
<dbReference type="SUPFAM" id="SSF48576">
    <property type="entry name" value="Terpenoid synthases"/>
    <property type="match status" value="1"/>
</dbReference>
<dbReference type="AlphaFoldDB" id="A0A1E3GXW9"/>
<dbReference type="InterPro" id="IPR033749">
    <property type="entry name" value="Polyprenyl_synt_CS"/>
</dbReference>
<reference evidence="7 8" key="1">
    <citation type="submission" date="2016-07" db="EMBL/GenBank/DDBJ databases">
        <title>Draft Genome Sequence of Methylobrevis pamukkalensis PK2.</title>
        <authorList>
            <person name="Vasilenko O.V."/>
            <person name="Doronina N.V."/>
            <person name="Shmareva M.N."/>
            <person name="Tarlachkov S.V."/>
            <person name="Mustakhimov I."/>
            <person name="Trotsenko Y.A."/>
        </authorList>
    </citation>
    <scope>NUCLEOTIDE SEQUENCE [LARGE SCALE GENOMIC DNA]</scope>
    <source>
        <strain evidence="7 8">PK2</strain>
    </source>
</reference>
<name>A0A1E3GXW9_9HYPH</name>
<comment type="cofactor">
    <cofactor evidence="1">
        <name>Mg(2+)</name>
        <dbReference type="ChEBI" id="CHEBI:18420"/>
    </cofactor>
</comment>
<evidence type="ECO:0000256" key="3">
    <source>
        <dbReference type="ARBA" id="ARBA00022679"/>
    </source>
</evidence>
<dbReference type="PROSITE" id="PS00723">
    <property type="entry name" value="POLYPRENYL_SYNTHASE_1"/>
    <property type="match status" value="1"/>
</dbReference>
<dbReference type="EC" id="2.5.1.90" evidence="7"/>
<evidence type="ECO:0000256" key="1">
    <source>
        <dbReference type="ARBA" id="ARBA00001946"/>
    </source>
</evidence>
<keyword evidence="8" id="KW-1185">Reference proteome</keyword>
<dbReference type="Pfam" id="PF00348">
    <property type="entry name" value="polyprenyl_synt"/>
    <property type="match status" value="1"/>
</dbReference>
<evidence type="ECO:0000256" key="2">
    <source>
        <dbReference type="ARBA" id="ARBA00006706"/>
    </source>
</evidence>
<accession>A0A1E3GXW9</accession>
<dbReference type="GO" id="GO:0106350">
    <property type="term" value="F:all-trans-octaprenyl-diphosphate synthase activity"/>
    <property type="evidence" value="ECO:0007669"/>
    <property type="project" value="UniProtKB-EC"/>
</dbReference>
<organism evidence="7 8">
    <name type="scientific">Methylobrevis pamukkalensis</name>
    <dbReference type="NCBI Taxonomy" id="1439726"/>
    <lineage>
        <taxon>Bacteria</taxon>
        <taxon>Pseudomonadati</taxon>
        <taxon>Pseudomonadota</taxon>
        <taxon>Alphaproteobacteria</taxon>
        <taxon>Hyphomicrobiales</taxon>
        <taxon>Pleomorphomonadaceae</taxon>
        <taxon>Methylobrevis</taxon>
    </lineage>
</organism>
<dbReference type="EMBL" id="MCRJ01000124">
    <property type="protein sequence ID" value="ODN68900.1"/>
    <property type="molecule type" value="Genomic_DNA"/>
</dbReference>
<dbReference type="SFLD" id="SFLDS00005">
    <property type="entry name" value="Isoprenoid_Synthase_Type_I"/>
    <property type="match status" value="1"/>
</dbReference>
<dbReference type="Gene3D" id="1.10.600.10">
    <property type="entry name" value="Farnesyl Diphosphate Synthase"/>
    <property type="match status" value="1"/>
</dbReference>
<evidence type="ECO:0000256" key="5">
    <source>
        <dbReference type="ARBA" id="ARBA00022842"/>
    </source>
</evidence>
<evidence type="ECO:0000256" key="6">
    <source>
        <dbReference type="RuleBase" id="RU004466"/>
    </source>
</evidence>
<keyword evidence="3 6" id="KW-0808">Transferase</keyword>
<evidence type="ECO:0000313" key="7">
    <source>
        <dbReference type="EMBL" id="ODN68900.1"/>
    </source>
</evidence>
<evidence type="ECO:0000313" key="8">
    <source>
        <dbReference type="Proteomes" id="UP000094622"/>
    </source>
</evidence>
<dbReference type="PANTHER" id="PTHR12001">
    <property type="entry name" value="GERANYLGERANYL PYROPHOSPHATE SYNTHASE"/>
    <property type="match status" value="1"/>
</dbReference>
<dbReference type="PANTHER" id="PTHR12001:SF69">
    <property type="entry name" value="ALL TRANS-POLYPRENYL-DIPHOSPHATE SYNTHASE PDSS1"/>
    <property type="match status" value="1"/>
</dbReference>
<dbReference type="GO" id="GO:0008299">
    <property type="term" value="P:isoprenoid biosynthetic process"/>
    <property type="evidence" value="ECO:0007669"/>
    <property type="project" value="InterPro"/>
</dbReference>
<dbReference type="PATRIC" id="fig|1439726.3.peg.4007"/>